<dbReference type="InterPro" id="IPR010767">
    <property type="entry name" value="Phage_CGC-2007_Cje0229"/>
</dbReference>
<proteinExistence type="predicted"/>
<keyword evidence="3" id="KW-1185">Reference proteome</keyword>
<gene>
    <name evidence="2" type="ORF">DEA8626_03162</name>
</gene>
<protein>
    <recommendedName>
        <fullName evidence="4">DUF1353 domain-containing protein</fullName>
    </recommendedName>
</protein>
<organism evidence="2 3">
    <name type="scientific">Albidovulum aquaemixtae</name>
    <dbReference type="NCBI Taxonomy" id="1542388"/>
    <lineage>
        <taxon>Bacteria</taxon>
        <taxon>Pseudomonadati</taxon>
        <taxon>Pseudomonadota</taxon>
        <taxon>Alphaproteobacteria</taxon>
        <taxon>Rhodobacterales</taxon>
        <taxon>Paracoccaceae</taxon>
        <taxon>Albidovulum</taxon>
    </lineage>
</organism>
<dbReference type="Proteomes" id="UP000244924">
    <property type="component" value="Unassembled WGS sequence"/>
</dbReference>
<name>A0A2R8BL91_9RHOB</name>
<sequence>MKLICLTLSLALAMTPVRADEFGRFVGRLILSDEQLDECFASDEDGFFSIFRLVEEFHFIDPNQIDWSVPSGTCVNGASIPAAFWSVMGGPWSGKYRRASVIHDHYVRTRVRTWQDTHRAFYYGMRAGDVSATQAKLMYYAVRRFGKRWDLKTRSLPECGSDNTDCGVARVAKPDWILVPEVPNGDISELVVGMDFDAMSLEEIDRIADEQLSTDILDPSR</sequence>
<reference evidence="2 3" key="1">
    <citation type="submission" date="2018-03" db="EMBL/GenBank/DDBJ databases">
        <authorList>
            <person name="Keele B.F."/>
        </authorList>
    </citation>
    <scope>NUCLEOTIDE SEQUENCE [LARGE SCALE GENOMIC DNA]</scope>
    <source>
        <strain evidence="2 3">CECT 8626</strain>
    </source>
</reference>
<dbReference type="Pfam" id="PF07087">
    <property type="entry name" value="DUF1353"/>
    <property type="match status" value="1"/>
</dbReference>
<evidence type="ECO:0000256" key="1">
    <source>
        <dbReference type="SAM" id="SignalP"/>
    </source>
</evidence>
<evidence type="ECO:0000313" key="3">
    <source>
        <dbReference type="Proteomes" id="UP000244924"/>
    </source>
</evidence>
<keyword evidence="1" id="KW-0732">Signal</keyword>
<dbReference type="EMBL" id="OMOQ01000003">
    <property type="protein sequence ID" value="SPH24113.1"/>
    <property type="molecule type" value="Genomic_DNA"/>
</dbReference>
<evidence type="ECO:0008006" key="4">
    <source>
        <dbReference type="Google" id="ProtNLM"/>
    </source>
</evidence>
<dbReference type="AlphaFoldDB" id="A0A2R8BL91"/>
<accession>A0A2R8BL91</accession>
<dbReference type="OrthoDB" id="7860705at2"/>
<feature type="signal peptide" evidence="1">
    <location>
        <begin position="1"/>
        <end position="19"/>
    </location>
</feature>
<feature type="chain" id="PRO_5015307439" description="DUF1353 domain-containing protein" evidence="1">
    <location>
        <begin position="20"/>
        <end position="221"/>
    </location>
</feature>
<evidence type="ECO:0000313" key="2">
    <source>
        <dbReference type="EMBL" id="SPH24113.1"/>
    </source>
</evidence>